<keyword evidence="2" id="KW-0472">Membrane</keyword>
<evidence type="ECO:0000256" key="1">
    <source>
        <dbReference type="PROSITE-ProRule" id="PRU00043"/>
    </source>
</evidence>
<dbReference type="Proteomes" id="UP001153636">
    <property type="component" value="Chromosome 8"/>
</dbReference>
<accession>A0A9P0DC53</accession>
<dbReference type="Gene3D" id="2.60.40.60">
    <property type="entry name" value="Cadherins"/>
    <property type="match status" value="1"/>
</dbReference>
<evidence type="ECO:0000256" key="2">
    <source>
        <dbReference type="SAM" id="Phobius"/>
    </source>
</evidence>
<keyword evidence="2" id="KW-0812">Transmembrane</keyword>
<dbReference type="GO" id="GO:0016020">
    <property type="term" value="C:membrane"/>
    <property type="evidence" value="ECO:0007669"/>
    <property type="project" value="InterPro"/>
</dbReference>
<dbReference type="InterPro" id="IPR002126">
    <property type="entry name" value="Cadherin-like_dom"/>
</dbReference>
<dbReference type="AlphaFoldDB" id="A0A9P0DC53"/>
<dbReference type="CDD" id="cd11304">
    <property type="entry name" value="Cadherin_repeat"/>
    <property type="match status" value="1"/>
</dbReference>
<dbReference type="PROSITE" id="PS50268">
    <property type="entry name" value="CADHERIN_2"/>
    <property type="match status" value="1"/>
</dbReference>
<evidence type="ECO:0000313" key="5">
    <source>
        <dbReference type="Proteomes" id="UP001153636"/>
    </source>
</evidence>
<dbReference type="InterPro" id="IPR015919">
    <property type="entry name" value="Cadherin-like_sf"/>
</dbReference>
<gene>
    <name evidence="4" type="ORF">PSYICH_LOCUS14700</name>
</gene>
<evidence type="ECO:0000313" key="4">
    <source>
        <dbReference type="EMBL" id="CAH1114190.1"/>
    </source>
</evidence>
<keyword evidence="2" id="KW-1133">Transmembrane helix</keyword>
<keyword evidence="1" id="KW-0106">Calcium</keyword>
<reference evidence="4" key="1">
    <citation type="submission" date="2022-01" db="EMBL/GenBank/DDBJ databases">
        <authorList>
            <person name="King R."/>
        </authorList>
    </citation>
    <scope>NUCLEOTIDE SEQUENCE</scope>
</reference>
<proteinExistence type="predicted"/>
<feature type="transmembrane region" description="Helical" evidence="2">
    <location>
        <begin position="6"/>
        <end position="29"/>
    </location>
</feature>
<dbReference type="SUPFAM" id="SSF49313">
    <property type="entry name" value="Cadherin-like"/>
    <property type="match status" value="1"/>
</dbReference>
<protein>
    <recommendedName>
        <fullName evidence="3">Cadherin domain-containing protein</fullName>
    </recommendedName>
</protein>
<sequence length="256" mass="29921">MDIGKLYLILVIWLVFFLDLTSAISLIGLKYNYNIQFNRRNRTYKIQLNENNVSFFKPVPLFTILEAKNCSDLIINFQKDKGFKYEIRNCTFYATQSFDYEKPDEQSYMFKIISVFFNEKPVSVILNINNVDDEAPSLEITDCYFEENVMYTNRNSPCILKVTDPDGFLQYLDFQISGSRHEEDLFDFTMIPFEIEDTRKEAEVVLSPITELNREEAKSYCFVISATDTGGNTKSVLARILIKERPNITDSIFYKI</sequence>
<feature type="domain" description="Cadherin" evidence="3">
    <location>
        <begin position="160"/>
        <end position="243"/>
    </location>
</feature>
<dbReference type="GO" id="GO:0005509">
    <property type="term" value="F:calcium ion binding"/>
    <property type="evidence" value="ECO:0007669"/>
    <property type="project" value="UniProtKB-UniRule"/>
</dbReference>
<evidence type="ECO:0000259" key="3">
    <source>
        <dbReference type="PROSITE" id="PS50268"/>
    </source>
</evidence>
<name>A0A9P0DC53_9CUCU</name>
<dbReference type="OrthoDB" id="6379298at2759"/>
<dbReference type="EMBL" id="OV651820">
    <property type="protein sequence ID" value="CAH1114190.1"/>
    <property type="molecule type" value="Genomic_DNA"/>
</dbReference>
<organism evidence="4 5">
    <name type="scientific">Psylliodes chrysocephalus</name>
    <dbReference type="NCBI Taxonomy" id="3402493"/>
    <lineage>
        <taxon>Eukaryota</taxon>
        <taxon>Metazoa</taxon>
        <taxon>Ecdysozoa</taxon>
        <taxon>Arthropoda</taxon>
        <taxon>Hexapoda</taxon>
        <taxon>Insecta</taxon>
        <taxon>Pterygota</taxon>
        <taxon>Neoptera</taxon>
        <taxon>Endopterygota</taxon>
        <taxon>Coleoptera</taxon>
        <taxon>Polyphaga</taxon>
        <taxon>Cucujiformia</taxon>
        <taxon>Chrysomeloidea</taxon>
        <taxon>Chrysomelidae</taxon>
        <taxon>Galerucinae</taxon>
        <taxon>Alticini</taxon>
        <taxon>Psylliodes</taxon>
    </lineage>
</organism>
<dbReference type="GO" id="GO:0007156">
    <property type="term" value="P:homophilic cell adhesion via plasma membrane adhesion molecules"/>
    <property type="evidence" value="ECO:0007669"/>
    <property type="project" value="InterPro"/>
</dbReference>
<keyword evidence="5" id="KW-1185">Reference proteome</keyword>